<dbReference type="Gene3D" id="3.90.76.10">
    <property type="entry name" value="Dipeptide-binding Protein, Domain 1"/>
    <property type="match status" value="1"/>
</dbReference>
<dbReference type="KEGG" id="ahg:AHOG_09205"/>
<dbReference type="SUPFAM" id="SSF53850">
    <property type="entry name" value="Periplasmic binding protein-like II"/>
    <property type="match status" value="1"/>
</dbReference>
<keyword evidence="2" id="KW-0813">Transport</keyword>
<proteinExistence type="inferred from homology"/>
<dbReference type="AlphaFoldDB" id="A0A221W114"/>
<evidence type="ECO:0000256" key="2">
    <source>
        <dbReference type="ARBA" id="ARBA00022448"/>
    </source>
</evidence>
<evidence type="ECO:0000313" key="5">
    <source>
        <dbReference type="Proteomes" id="UP000204221"/>
    </source>
</evidence>
<dbReference type="Gene3D" id="3.40.190.10">
    <property type="entry name" value="Periplasmic binding protein-like II"/>
    <property type="match status" value="1"/>
</dbReference>
<accession>A0A221W114</accession>
<dbReference type="Proteomes" id="UP000204221">
    <property type="component" value="Chromosome"/>
</dbReference>
<evidence type="ECO:0000256" key="3">
    <source>
        <dbReference type="ARBA" id="ARBA00022729"/>
    </source>
</evidence>
<keyword evidence="5" id="KW-1185">Reference proteome</keyword>
<dbReference type="GO" id="GO:0042597">
    <property type="term" value="C:periplasmic space"/>
    <property type="evidence" value="ECO:0007669"/>
    <property type="project" value="UniProtKB-ARBA"/>
</dbReference>
<dbReference type="InterPro" id="IPR000914">
    <property type="entry name" value="SBP_5_dom"/>
</dbReference>
<dbReference type="PANTHER" id="PTHR30290">
    <property type="entry name" value="PERIPLASMIC BINDING COMPONENT OF ABC TRANSPORTER"/>
    <property type="match status" value="1"/>
</dbReference>
<dbReference type="RefSeq" id="WP_211290561.1">
    <property type="nucleotide sequence ID" value="NZ_CP022521.1"/>
</dbReference>
<dbReference type="GO" id="GO:1904680">
    <property type="term" value="F:peptide transmembrane transporter activity"/>
    <property type="evidence" value="ECO:0007669"/>
    <property type="project" value="TreeGrafter"/>
</dbReference>
<sequence length="536" mass="57703">MPTPRHRLPACVLTVVLLSSACTSPLSPGGNTADATAPLVLSTVDEPATLHPLAGFGRSGAAKFYDGLLTPDARLDLVPALAAELPEPDEDGRAWTVRLRDDVTFHDGSDFDAADVVATYRALLDPAVGSPLAAEYSVIDTVTAVDETTVRFELARPYAPFAALLTLGILPSEPLAESRTVDDSPLAEEPNGTGPYRLTEWTRGEEMVWTAAEDHWRGTPEVEQVRVVFAADAAEQAEFLASGEPDGVVLPPGDPHGLRDPARTPAAEDYDLLRHDSVEYRAVSLPADGPVTGDRSVRMALNLAVDREALVEDVLNGLGAPASTPASPALAELREPGAEFIVDRQQAGRLLNTGGWTPGADGVRERDGEVARFTVVYDELRDLDGRLAEAFAADAAEVGIEVETRALSEADLAEQAAEHAAVISGGRQLDADLQFYEALHSTAPADPSGNPGRYDNPKVDSVLDDAREVTDPARRTVYYWEAQRAYLDDPGLVYLAFLDHAYLQRAGWAGYQAVLEPAEHGLTWGPWWNLHRWTPN</sequence>
<comment type="similarity">
    <text evidence="1">Belongs to the bacterial solute-binding protein 5 family.</text>
</comment>
<gene>
    <name evidence="4" type="primary">appA3</name>
    <name evidence="4" type="ORF">AHOG_09205</name>
</gene>
<keyword evidence="3" id="KW-0732">Signal</keyword>
<dbReference type="EMBL" id="CP022521">
    <property type="protein sequence ID" value="ASO19485.1"/>
    <property type="molecule type" value="Genomic_DNA"/>
</dbReference>
<dbReference type="Gene3D" id="3.10.105.10">
    <property type="entry name" value="Dipeptide-binding Protein, Domain 3"/>
    <property type="match status" value="1"/>
</dbReference>
<organism evidence="4 5">
    <name type="scientific">Actinoalloteichus hoggarensis</name>
    <dbReference type="NCBI Taxonomy" id="1470176"/>
    <lineage>
        <taxon>Bacteria</taxon>
        <taxon>Bacillati</taxon>
        <taxon>Actinomycetota</taxon>
        <taxon>Actinomycetes</taxon>
        <taxon>Pseudonocardiales</taxon>
        <taxon>Pseudonocardiaceae</taxon>
        <taxon>Actinoalloteichus</taxon>
    </lineage>
</organism>
<dbReference type="GO" id="GO:0015833">
    <property type="term" value="P:peptide transport"/>
    <property type="evidence" value="ECO:0007669"/>
    <property type="project" value="TreeGrafter"/>
</dbReference>
<protein>
    <submittedName>
        <fullName evidence="4">Oligopeptide-binding protein AppA</fullName>
    </submittedName>
</protein>
<dbReference type="Pfam" id="PF00496">
    <property type="entry name" value="SBP_bac_5"/>
    <property type="match status" value="1"/>
</dbReference>
<dbReference type="InterPro" id="IPR030678">
    <property type="entry name" value="Peptide/Ni-bd"/>
</dbReference>
<dbReference type="PROSITE" id="PS51257">
    <property type="entry name" value="PROKAR_LIPOPROTEIN"/>
    <property type="match status" value="1"/>
</dbReference>
<evidence type="ECO:0000313" key="4">
    <source>
        <dbReference type="EMBL" id="ASO19485.1"/>
    </source>
</evidence>
<dbReference type="InterPro" id="IPR039424">
    <property type="entry name" value="SBP_5"/>
</dbReference>
<dbReference type="GO" id="GO:0043190">
    <property type="term" value="C:ATP-binding cassette (ABC) transporter complex"/>
    <property type="evidence" value="ECO:0007669"/>
    <property type="project" value="InterPro"/>
</dbReference>
<name>A0A221W114_9PSEU</name>
<reference evidence="4 5" key="1">
    <citation type="submission" date="2017-07" db="EMBL/GenBank/DDBJ databases">
        <title>Complete genome sequence of Actinoalloteichus hoggarensis DSM 45943, type strain of Actinoalloteichus hoggarensis.</title>
        <authorList>
            <person name="Ruckert C."/>
            <person name="Nouioui I."/>
            <person name="Willmese J."/>
            <person name="van Wezel G."/>
            <person name="Klenk H.-P."/>
            <person name="Kalinowski J."/>
            <person name="Zotchev S.B."/>
        </authorList>
    </citation>
    <scope>NUCLEOTIDE SEQUENCE [LARGE SCALE GENOMIC DNA]</scope>
    <source>
        <strain evidence="4 5">DSM 45943</strain>
    </source>
</reference>
<dbReference type="PIRSF" id="PIRSF002741">
    <property type="entry name" value="MppA"/>
    <property type="match status" value="1"/>
</dbReference>
<evidence type="ECO:0000256" key="1">
    <source>
        <dbReference type="ARBA" id="ARBA00005695"/>
    </source>
</evidence>
<dbReference type="PANTHER" id="PTHR30290:SF9">
    <property type="entry name" value="OLIGOPEPTIDE-BINDING PROTEIN APPA"/>
    <property type="match status" value="1"/>
</dbReference>